<name>A0ACB7PR08_9PEZI</name>
<proteinExistence type="predicted"/>
<protein>
    <submittedName>
        <fullName evidence="1">Uncharacterized protein</fullName>
    </submittedName>
</protein>
<dbReference type="EMBL" id="JAGIZQ010000001">
    <property type="protein sequence ID" value="KAH6650078.1"/>
    <property type="molecule type" value="Genomic_DNA"/>
</dbReference>
<gene>
    <name evidence="1" type="ORF">F5144DRAFT_33373</name>
</gene>
<evidence type="ECO:0000313" key="2">
    <source>
        <dbReference type="Proteomes" id="UP000724584"/>
    </source>
</evidence>
<dbReference type="Proteomes" id="UP000724584">
    <property type="component" value="Unassembled WGS sequence"/>
</dbReference>
<sequence length="599" mass="66640">MARTTRSSVKREIPPESSWRMVEGGENDSFDTSILHDDDIDFIGSSGSQPAGSQQSFSIGGSSQPWSIGGSQDDSIENFLSKAEDDEQVLLRSPFRPSVPKAVRDTSRENLRRRSPEPELEPQFYMPKVDVVSPRRDSTRSSTTIRASVPPPSPPKLRRRPGVVPESPARRRRVREDEKMPVAERAGLDGAGGRASVSLPGALFNAVSWALEVVGLALRYAQKPLAILVSLYITFGGVIVLQNMASKSLYTSLSPICRVPGVSWMDLPFCPELKPAEGDRKGDGKPIRFDGLMDAQDKFQRVAEMAADGLSLPMEMKRSESSIRDLRTVVRYSSLTSKEELILEFDGFIETAQTVTSVLQRFNTRVSSTVDWVISITRWTARNLEPFDKGSRDDQGGFAGLIGTWTDWLLSPFQPTLLSERYLVDRYIEHTELVSDKVGQLILEAREVLHSLSKAEAHLDAIYNFVTRTQATVQGRKDDILWTLWTLVGANNRRLSNYNSQLALLKQVDGQRSDAVQLVNELIVELEKIQASLGDLKGRVSEAGLLRAQAEVPLSVHIETINKGVERLEAARSRIRSIEDERIKEVLARGKGEEKLIDA</sequence>
<keyword evidence="2" id="KW-1185">Reference proteome</keyword>
<organism evidence="1 2">
    <name type="scientific">Chaetomium tenue</name>
    <dbReference type="NCBI Taxonomy" id="1854479"/>
    <lineage>
        <taxon>Eukaryota</taxon>
        <taxon>Fungi</taxon>
        <taxon>Dikarya</taxon>
        <taxon>Ascomycota</taxon>
        <taxon>Pezizomycotina</taxon>
        <taxon>Sordariomycetes</taxon>
        <taxon>Sordariomycetidae</taxon>
        <taxon>Sordariales</taxon>
        <taxon>Chaetomiaceae</taxon>
        <taxon>Chaetomium</taxon>
    </lineage>
</organism>
<accession>A0ACB7PR08</accession>
<reference evidence="1 2" key="1">
    <citation type="journal article" date="2021" name="Nat. Commun.">
        <title>Genetic determinants of endophytism in the Arabidopsis root mycobiome.</title>
        <authorList>
            <person name="Mesny F."/>
            <person name="Miyauchi S."/>
            <person name="Thiergart T."/>
            <person name="Pickel B."/>
            <person name="Atanasova L."/>
            <person name="Karlsson M."/>
            <person name="Huettel B."/>
            <person name="Barry K.W."/>
            <person name="Haridas S."/>
            <person name="Chen C."/>
            <person name="Bauer D."/>
            <person name="Andreopoulos W."/>
            <person name="Pangilinan J."/>
            <person name="LaButti K."/>
            <person name="Riley R."/>
            <person name="Lipzen A."/>
            <person name="Clum A."/>
            <person name="Drula E."/>
            <person name="Henrissat B."/>
            <person name="Kohler A."/>
            <person name="Grigoriev I.V."/>
            <person name="Martin F.M."/>
            <person name="Hacquard S."/>
        </authorList>
    </citation>
    <scope>NUCLEOTIDE SEQUENCE [LARGE SCALE GENOMIC DNA]</scope>
    <source>
        <strain evidence="1 2">MPI-SDFR-AT-0079</strain>
    </source>
</reference>
<comment type="caution">
    <text evidence="1">The sequence shown here is derived from an EMBL/GenBank/DDBJ whole genome shotgun (WGS) entry which is preliminary data.</text>
</comment>
<evidence type="ECO:0000313" key="1">
    <source>
        <dbReference type="EMBL" id="KAH6650078.1"/>
    </source>
</evidence>